<feature type="region of interest" description="Disordered" evidence="1">
    <location>
        <begin position="512"/>
        <end position="556"/>
    </location>
</feature>
<dbReference type="PANTHER" id="PTHR46530">
    <property type="entry name" value="PROTEIN MONO-ADP-RIBOSYLTRANSFERASE PARP4"/>
    <property type="match status" value="1"/>
</dbReference>
<reference evidence="4 5" key="1">
    <citation type="submission" date="2019-03" db="EMBL/GenBank/DDBJ databases">
        <title>First draft genome of Liparis tanakae, snailfish: a comprehensive survey of snailfish specific genes.</title>
        <authorList>
            <person name="Kim W."/>
            <person name="Song I."/>
            <person name="Jeong J.-H."/>
            <person name="Kim D."/>
            <person name="Kim S."/>
            <person name="Ryu S."/>
            <person name="Song J.Y."/>
            <person name="Lee S.K."/>
        </authorList>
    </citation>
    <scope>NUCLEOTIDE SEQUENCE [LARGE SCALE GENOMIC DNA]</scope>
    <source>
        <tissue evidence="4">Muscle</tissue>
    </source>
</reference>
<dbReference type="InterPro" id="IPR002035">
    <property type="entry name" value="VWF_A"/>
</dbReference>
<dbReference type="Pfam" id="PF13768">
    <property type="entry name" value="VWA_3"/>
    <property type="match status" value="1"/>
</dbReference>
<feature type="domain" description="VWFA" evidence="2">
    <location>
        <begin position="258"/>
        <end position="426"/>
    </location>
</feature>
<feature type="compositionally biased region" description="Acidic residues" evidence="1">
    <location>
        <begin position="512"/>
        <end position="548"/>
    </location>
</feature>
<protein>
    <submittedName>
        <fullName evidence="4">Poly [ADP-ribose] polymerase 4</fullName>
    </submittedName>
</protein>
<evidence type="ECO:0000259" key="2">
    <source>
        <dbReference type="PROSITE" id="PS50234"/>
    </source>
</evidence>
<feature type="domain" description="VIT" evidence="3">
    <location>
        <begin position="14"/>
        <end position="161"/>
    </location>
</feature>
<gene>
    <name evidence="4" type="primary">PARP4_0</name>
    <name evidence="4" type="ORF">EYF80_053832</name>
</gene>
<dbReference type="Proteomes" id="UP000314294">
    <property type="component" value="Unassembled WGS sequence"/>
</dbReference>
<dbReference type="GO" id="GO:0003950">
    <property type="term" value="F:NAD+ poly-ADP-ribosyltransferase activity"/>
    <property type="evidence" value="ECO:0007669"/>
    <property type="project" value="InterPro"/>
</dbReference>
<dbReference type="InterPro" id="IPR013694">
    <property type="entry name" value="VIT"/>
</dbReference>
<proteinExistence type="predicted"/>
<sequence>MDDVELDHGEDPLKDVVAGLLDASGQQLPLQAVHVKCKLVDLLSQVIIFQKYTNRSAAPIEAKYVFPLDAAAAVCGFEAFINGKHVVAQVKEKEAARKEYKQAVEKGHGAYLLDQDAPVRHATLPMSPKHEGNRPTVDVFTISVGNLPPGATVLIKVTFVSELIVRDGSVVFSLPGSVAPWRESAALNQTTQRTDCKAVVSVLPGELMGRDGFELSITLSEVHLPRMWVEQHPDKDSQASMLVFYPDFEVDSSPASDEVVLLVDSSESMKGEPLRAALRIARRVLGTLDPRLKVNVIFFSTDHTDAFPTARPLAEALPAADDFLKLPPPAGGSTELWRPLRALGLLPPSRGVRNLLLLSDGHVQNAELALRLLRDDARHSRLFTCGLSPTANRHMLRALAQAGGGAYEYFDTKTKHNWAEKVACQVKRMASPGCSSVSVKWQQFNRAAPPPVQAPRLLTALFNDCHTLVYGFVPHCTQATLLGNLSGQELKTMVMEDDEAALLGCYEEVEECAGGDDDDEDNDDDEDGDDDDDDDDVDDGWVDEDEERPQDRFSRTASVDASVKALEIHPFSTIVGHQQVSPAYEATEGYWELTAALGDLLDFNVDLFANEFLKNQGIRSLGEDSQDQVQVLQGEPVLPARWAAVKLAVDWVCWADRQYPCVCSRLEFGRSWETSTRQLLGLQAFQGLPPSSALRGLKLQRAERRLLGF</sequence>
<dbReference type="Gene3D" id="3.40.50.410">
    <property type="entry name" value="von Willebrand factor, type A domain"/>
    <property type="match status" value="1"/>
</dbReference>
<dbReference type="SMART" id="SM00327">
    <property type="entry name" value="VWA"/>
    <property type="match status" value="1"/>
</dbReference>
<dbReference type="InterPro" id="IPR036465">
    <property type="entry name" value="vWFA_dom_sf"/>
</dbReference>
<keyword evidence="5" id="KW-1185">Reference proteome</keyword>
<dbReference type="PANTHER" id="PTHR46530:SF1">
    <property type="entry name" value="PROTEIN MONO-ADP-RIBOSYLTRANSFERASE PARP4"/>
    <property type="match status" value="1"/>
</dbReference>
<dbReference type="SUPFAM" id="SSF53300">
    <property type="entry name" value="vWA-like"/>
    <property type="match status" value="1"/>
</dbReference>
<evidence type="ECO:0000259" key="3">
    <source>
        <dbReference type="PROSITE" id="PS51468"/>
    </source>
</evidence>
<dbReference type="PROSITE" id="PS51468">
    <property type="entry name" value="VIT"/>
    <property type="match status" value="1"/>
</dbReference>
<dbReference type="InterPro" id="IPR031273">
    <property type="entry name" value="PARP4"/>
</dbReference>
<dbReference type="GO" id="GO:0005737">
    <property type="term" value="C:cytoplasm"/>
    <property type="evidence" value="ECO:0007669"/>
    <property type="project" value="TreeGrafter"/>
</dbReference>
<comment type="caution">
    <text evidence="4">The sequence shown here is derived from an EMBL/GenBank/DDBJ whole genome shotgun (WGS) entry which is preliminary data.</text>
</comment>
<dbReference type="AlphaFoldDB" id="A0A4Z2F523"/>
<evidence type="ECO:0000313" key="5">
    <source>
        <dbReference type="Proteomes" id="UP000314294"/>
    </source>
</evidence>
<dbReference type="SMART" id="SM00609">
    <property type="entry name" value="VIT"/>
    <property type="match status" value="1"/>
</dbReference>
<dbReference type="Pfam" id="PF26156">
    <property type="entry name" value="PARP4_MVP-ID"/>
    <property type="match status" value="1"/>
</dbReference>
<dbReference type="InterPro" id="IPR058904">
    <property type="entry name" value="PARP4_MVP-ID"/>
</dbReference>
<dbReference type="OrthoDB" id="1729737at2759"/>
<evidence type="ECO:0000256" key="1">
    <source>
        <dbReference type="SAM" id="MobiDB-lite"/>
    </source>
</evidence>
<dbReference type="PROSITE" id="PS50234">
    <property type="entry name" value="VWFA"/>
    <property type="match status" value="1"/>
</dbReference>
<accession>A0A4Z2F523</accession>
<organism evidence="4 5">
    <name type="scientific">Liparis tanakae</name>
    <name type="common">Tanaka's snailfish</name>
    <dbReference type="NCBI Taxonomy" id="230148"/>
    <lineage>
        <taxon>Eukaryota</taxon>
        <taxon>Metazoa</taxon>
        <taxon>Chordata</taxon>
        <taxon>Craniata</taxon>
        <taxon>Vertebrata</taxon>
        <taxon>Euteleostomi</taxon>
        <taxon>Actinopterygii</taxon>
        <taxon>Neopterygii</taxon>
        <taxon>Teleostei</taxon>
        <taxon>Neoteleostei</taxon>
        <taxon>Acanthomorphata</taxon>
        <taxon>Eupercaria</taxon>
        <taxon>Perciformes</taxon>
        <taxon>Cottioidei</taxon>
        <taxon>Cottales</taxon>
        <taxon>Liparidae</taxon>
        <taxon>Liparis</taxon>
    </lineage>
</organism>
<dbReference type="EMBL" id="SRLO01001674">
    <property type="protein sequence ID" value="TNN35993.1"/>
    <property type="molecule type" value="Genomic_DNA"/>
</dbReference>
<dbReference type="Pfam" id="PF08487">
    <property type="entry name" value="VIT"/>
    <property type="match status" value="1"/>
</dbReference>
<name>A0A4Z2F523_9TELE</name>
<evidence type="ECO:0000313" key="4">
    <source>
        <dbReference type="EMBL" id="TNN35993.1"/>
    </source>
</evidence>